<proteinExistence type="predicted"/>
<dbReference type="GeneID" id="74947230"/>
<protein>
    <submittedName>
        <fullName evidence="1">Uncharacterized protein</fullName>
    </submittedName>
</protein>
<name>A0A060HRU0_9ARCH</name>
<dbReference type="HOGENOM" id="CLU_2340286_0_0_2"/>
<dbReference type="EMBL" id="CP007536">
    <property type="protein sequence ID" value="AIC16251.1"/>
    <property type="molecule type" value="Genomic_DNA"/>
</dbReference>
<dbReference type="RefSeq" id="WP_075055056.1">
    <property type="nucleotide sequence ID" value="NZ_CP007536.1"/>
</dbReference>
<accession>A0A060HRU0</accession>
<dbReference type="KEGG" id="nvn:NVIE_019900"/>
<gene>
    <name evidence="1" type="ORF">NVIE_019900</name>
</gene>
<keyword evidence="2" id="KW-1185">Reference proteome</keyword>
<sequence length="97" mass="11232">MAKIRIYKRNPTFIDLSDLVEQISNTGLAETLKKYYDQPFEHDAMSIVAGPSFMQYLNKLFKTQIAAGDILQFESGDHDKYFMFSLTGTWDEIIKLQ</sequence>
<dbReference type="AlphaFoldDB" id="A0A060HRU0"/>
<reference evidence="1 2" key="1">
    <citation type="journal article" date="2014" name="Int. J. Syst. Evol. Microbiol.">
        <title>Nitrososphaera viennensis gen. nov., sp. nov., an aerobic and mesophilic, ammonia-oxidizing archaeon from soil and a member of the archaeal phylum Thaumarchaeota.</title>
        <authorList>
            <person name="Stieglmeier M."/>
            <person name="Klingl A."/>
            <person name="Alves R.J."/>
            <person name="Rittmann S.K."/>
            <person name="Melcher M."/>
            <person name="Leisch N."/>
            <person name="Schleper C."/>
        </authorList>
    </citation>
    <scope>NUCLEOTIDE SEQUENCE [LARGE SCALE GENOMIC DNA]</scope>
    <source>
        <strain evidence="1">EN76</strain>
    </source>
</reference>
<evidence type="ECO:0000313" key="2">
    <source>
        <dbReference type="Proteomes" id="UP000027093"/>
    </source>
</evidence>
<evidence type="ECO:0000313" key="1">
    <source>
        <dbReference type="EMBL" id="AIC16251.1"/>
    </source>
</evidence>
<organism evidence="1 2">
    <name type="scientific">Nitrososphaera viennensis EN76</name>
    <dbReference type="NCBI Taxonomy" id="926571"/>
    <lineage>
        <taxon>Archaea</taxon>
        <taxon>Nitrososphaerota</taxon>
        <taxon>Nitrososphaeria</taxon>
        <taxon>Nitrososphaerales</taxon>
        <taxon>Nitrososphaeraceae</taxon>
        <taxon>Nitrososphaera</taxon>
    </lineage>
</organism>
<dbReference type="OrthoDB" id="5850at2157"/>
<dbReference type="Proteomes" id="UP000027093">
    <property type="component" value="Chromosome"/>
</dbReference>